<dbReference type="EMBL" id="HBHQ01028964">
    <property type="protein sequence ID" value="CAD9827825.1"/>
    <property type="molecule type" value="Transcribed_RNA"/>
</dbReference>
<dbReference type="InterPro" id="IPR027815">
    <property type="entry name" value="CSC1/OSCA1-like_cyt"/>
</dbReference>
<evidence type="ECO:0000256" key="8">
    <source>
        <dbReference type="SAM" id="Phobius"/>
    </source>
</evidence>
<feature type="domain" description="CSC1/OSCA1-like cytosolic" evidence="11">
    <location>
        <begin position="214"/>
        <end position="336"/>
    </location>
</feature>
<dbReference type="PANTHER" id="PTHR13018">
    <property type="entry name" value="PROBABLE MEMBRANE PROTEIN DUF221-RELATED"/>
    <property type="match status" value="1"/>
</dbReference>
<protein>
    <recommendedName>
        <fullName evidence="13">CSC1/OSCA1-like 7TM region domain-containing protein</fullName>
    </recommendedName>
</protein>
<dbReference type="Pfam" id="PF02714">
    <property type="entry name" value="RSN1_7TM"/>
    <property type="match status" value="1"/>
</dbReference>
<evidence type="ECO:0000259" key="10">
    <source>
        <dbReference type="Pfam" id="PF13967"/>
    </source>
</evidence>
<keyword evidence="6 8" id="KW-0472">Membrane</keyword>
<feature type="compositionally biased region" description="Basic and acidic residues" evidence="7">
    <location>
        <begin position="372"/>
        <end position="381"/>
    </location>
</feature>
<dbReference type="AlphaFoldDB" id="A0A7S2UTR3"/>
<evidence type="ECO:0000256" key="6">
    <source>
        <dbReference type="ARBA" id="ARBA00023136"/>
    </source>
</evidence>
<feature type="region of interest" description="Disordered" evidence="7">
    <location>
        <begin position="335"/>
        <end position="391"/>
    </location>
</feature>
<dbReference type="Pfam" id="PF14703">
    <property type="entry name" value="PHM7_cyt"/>
    <property type="match status" value="1"/>
</dbReference>
<feature type="domain" description="CSC1/OSCA1-like N-terminal transmembrane" evidence="10">
    <location>
        <begin position="42"/>
        <end position="194"/>
    </location>
</feature>
<evidence type="ECO:0000256" key="7">
    <source>
        <dbReference type="SAM" id="MobiDB-lite"/>
    </source>
</evidence>
<keyword evidence="3" id="KW-0813">Transport</keyword>
<feature type="transmembrane region" description="Helical" evidence="8">
    <location>
        <begin position="712"/>
        <end position="731"/>
    </location>
</feature>
<evidence type="ECO:0000256" key="4">
    <source>
        <dbReference type="ARBA" id="ARBA00022692"/>
    </source>
</evidence>
<comment type="similarity">
    <text evidence="2">Belongs to the CSC1 (TC 1.A.17) family.</text>
</comment>
<keyword evidence="5 8" id="KW-1133">Transmembrane helix</keyword>
<evidence type="ECO:0000256" key="5">
    <source>
        <dbReference type="ARBA" id="ARBA00022989"/>
    </source>
</evidence>
<feature type="transmembrane region" description="Helical" evidence="8">
    <location>
        <begin position="737"/>
        <end position="757"/>
    </location>
</feature>
<evidence type="ECO:0000256" key="1">
    <source>
        <dbReference type="ARBA" id="ARBA00004141"/>
    </source>
</evidence>
<proteinExistence type="inferred from homology"/>
<reference evidence="12" key="1">
    <citation type="submission" date="2021-01" db="EMBL/GenBank/DDBJ databases">
        <authorList>
            <person name="Corre E."/>
            <person name="Pelletier E."/>
            <person name="Niang G."/>
            <person name="Scheremetjew M."/>
            <person name="Finn R."/>
            <person name="Kale V."/>
            <person name="Holt S."/>
            <person name="Cochrane G."/>
            <person name="Meng A."/>
            <person name="Brown T."/>
            <person name="Cohen L."/>
        </authorList>
    </citation>
    <scope>NUCLEOTIDE SEQUENCE</scope>
    <source>
        <strain evidence="12">CCMP2084</strain>
    </source>
</reference>
<dbReference type="Pfam" id="PF13967">
    <property type="entry name" value="RSN1_TM"/>
    <property type="match status" value="1"/>
</dbReference>
<dbReference type="InterPro" id="IPR045122">
    <property type="entry name" value="Csc1-like"/>
</dbReference>
<accession>A0A7S2UTR3</accession>
<evidence type="ECO:0008006" key="13">
    <source>
        <dbReference type="Google" id="ProtNLM"/>
    </source>
</evidence>
<name>A0A7S2UTR3_9STRA</name>
<comment type="subcellular location">
    <subcellularLocation>
        <location evidence="1">Membrane</location>
        <topology evidence="1">Multi-pass membrane protein</topology>
    </subcellularLocation>
</comment>
<feature type="domain" description="CSC1/OSCA1-like 7TM region" evidence="9">
    <location>
        <begin position="455"/>
        <end position="730"/>
    </location>
</feature>
<evidence type="ECO:0000259" key="9">
    <source>
        <dbReference type="Pfam" id="PF02714"/>
    </source>
</evidence>
<sequence length="821" mass="91904">MTEMTEMTMEETEERMFALHTSRGLEDTEEDGEGSNDTSEVLRTTFRLYGVIFVVLFCIYCFVRRRYPGAYNVRNTYEHLKCDLAANSYGVLSWIWGIFFISDLDLFEQCGLDAIALIRILQFGMKLSIVGIFNSIFLIPSYGTAKYSEETADVNDTVQQLSLSHVPPGSPVMIATVVAAYILFGAAMYLILQEFKWYTVHRHVLLSKPQPNNYTICVSGLPLEYRSNQAIRDYFNDCLCQDTLLDTSRDVVLQDCVLETNIVLSIPKLEKLVMERDALDAKLTHAINVRDIQGKTPMHKTKKCGGEKVDSIETYSKEMEEKNNEILRAISKIEASTESKRQTSMRGDVDVDANLSSSPSAQEQSGDNFADDSTKSPESKRSSSIMNSIRAGKEDGDIKDVGFVSFRNLRSTMAALQMVHHESPFEMQRQEAPLPEDILWNNIGKSNKQLQLGKLLSLTLTTTLCLLWTIPVSFVAALNDVDALQDLIPFLEDWIETAPWLSDVLAQLAPLLVVVLIALLPTILLVITKLEGSISDSSEQASLFLKLSAFMIIQTFFVSAVSGSIFTALQDIIDDPLSTVDLLATSLPAQASYFMQILLVQTFIGVGVELLRIGPVVVAFIRGKVGPSLTDEERNATWLGLRPFSDPAPFLHAIKLYRFVLYFMVLFVYSCMSPIVSYIALLCFGLLTMCYRNQFVYCYPFKETGGKLWGEFTNIMVVAMLISEIVLTGVLVLKKSIAATVLIVPLIVITSLFKAYIDQQHYFVTKHLPGRRCIEVDRLAHGDPSFDFSFVEGTYIQNALRADKNIPGDAEQMVESIEVEA</sequence>
<feature type="transmembrane region" description="Helical" evidence="8">
    <location>
        <begin position="172"/>
        <end position="192"/>
    </location>
</feature>
<gene>
    <name evidence="12" type="ORF">ASEP1449_LOCUS19660</name>
</gene>
<evidence type="ECO:0000256" key="3">
    <source>
        <dbReference type="ARBA" id="ARBA00022448"/>
    </source>
</evidence>
<dbReference type="GO" id="GO:0005227">
    <property type="term" value="F:calcium-activated cation channel activity"/>
    <property type="evidence" value="ECO:0007669"/>
    <property type="project" value="InterPro"/>
</dbReference>
<dbReference type="PANTHER" id="PTHR13018:SF5">
    <property type="entry name" value="RE44586P"/>
    <property type="match status" value="1"/>
</dbReference>
<evidence type="ECO:0000256" key="2">
    <source>
        <dbReference type="ARBA" id="ARBA00007779"/>
    </source>
</evidence>
<dbReference type="InterPro" id="IPR032880">
    <property type="entry name" value="CSC1/OSCA1-like_N"/>
</dbReference>
<feature type="transmembrane region" description="Helical" evidence="8">
    <location>
        <begin position="455"/>
        <end position="478"/>
    </location>
</feature>
<feature type="transmembrane region" description="Helical" evidence="8">
    <location>
        <begin position="46"/>
        <end position="63"/>
    </location>
</feature>
<evidence type="ECO:0000313" key="12">
    <source>
        <dbReference type="EMBL" id="CAD9827825.1"/>
    </source>
</evidence>
<organism evidence="12">
    <name type="scientific">Attheya septentrionalis</name>
    <dbReference type="NCBI Taxonomy" id="420275"/>
    <lineage>
        <taxon>Eukaryota</taxon>
        <taxon>Sar</taxon>
        <taxon>Stramenopiles</taxon>
        <taxon>Ochrophyta</taxon>
        <taxon>Bacillariophyta</taxon>
        <taxon>Coscinodiscophyceae</taxon>
        <taxon>Chaetocerotophycidae</taxon>
        <taxon>Chaetocerotales</taxon>
        <taxon>Attheyaceae</taxon>
        <taxon>Attheya</taxon>
    </lineage>
</organism>
<dbReference type="InterPro" id="IPR003864">
    <property type="entry name" value="CSC1/OSCA1-like_7TM"/>
</dbReference>
<keyword evidence="4 8" id="KW-0812">Transmembrane</keyword>
<feature type="transmembrane region" description="Helical" evidence="8">
    <location>
        <begin position="675"/>
        <end position="691"/>
    </location>
</feature>
<feature type="transmembrane region" description="Helical" evidence="8">
    <location>
        <begin position="84"/>
        <end position="102"/>
    </location>
</feature>
<feature type="compositionally biased region" description="Polar residues" evidence="7">
    <location>
        <begin position="354"/>
        <end position="367"/>
    </location>
</feature>
<feature type="transmembrane region" description="Helical" evidence="8">
    <location>
        <begin position="504"/>
        <end position="527"/>
    </location>
</feature>
<feature type="transmembrane region" description="Helical" evidence="8">
    <location>
        <begin position="547"/>
        <end position="573"/>
    </location>
</feature>
<evidence type="ECO:0000259" key="11">
    <source>
        <dbReference type="Pfam" id="PF14703"/>
    </source>
</evidence>
<dbReference type="GO" id="GO:0005886">
    <property type="term" value="C:plasma membrane"/>
    <property type="evidence" value="ECO:0007669"/>
    <property type="project" value="TreeGrafter"/>
</dbReference>